<reference evidence="1 2" key="2">
    <citation type="journal article" date="2011" name="ISME J.">
        <title>RNA-seq reveals cooperative metabolic interactions between two termite-gut spirochete species in co-culture.</title>
        <authorList>
            <person name="Rosenthal A.Z."/>
            <person name="Matson E.G."/>
            <person name="Eldar A."/>
            <person name="Leadbetter J.R."/>
        </authorList>
    </citation>
    <scope>NUCLEOTIDE SEQUENCE [LARGE SCALE GENOMIC DNA]</scope>
    <source>
        <strain evidence="2">ATCC BAA-887 / DSM 12427 / ZAS-2</strain>
    </source>
</reference>
<reference evidence="2" key="1">
    <citation type="submission" date="2009-12" db="EMBL/GenBank/DDBJ databases">
        <title>Complete sequence of Treponema primitia strain ZAS-2.</title>
        <authorList>
            <person name="Tetu S.G."/>
            <person name="Matson E."/>
            <person name="Ren Q."/>
            <person name="Seshadri R."/>
            <person name="Elbourne L."/>
            <person name="Hassan K.A."/>
            <person name="Durkin A."/>
            <person name="Radune D."/>
            <person name="Mohamoud Y."/>
            <person name="Shay R."/>
            <person name="Jin S."/>
            <person name="Zhang X."/>
            <person name="Lucey K."/>
            <person name="Ballor N.R."/>
            <person name="Ottesen E."/>
            <person name="Rosenthal R."/>
            <person name="Allen A."/>
            <person name="Leadbetter J.R."/>
            <person name="Paulsen I.T."/>
        </authorList>
    </citation>
    <scope>NUCLEOTIDE SEQUENCE [LARGE SCALE GENOMIC DNA]</scope>
    <source>
        <strain evidence="2">ATCC BAA-887 / DSM 12427 / ZAS-2</strain>
    </source>
</reference>
<evidence type="ECO:0000313" key="1">
    <source>
        <dbReference type="EMBL" id="AEF84536.1"/>
    </source>
</evidence>
<dbReference type="RefSeq" id="WP_015709052.1">
    <property type="nucleotide sequence ID" value="NC_015578.1"/>
</dbReference>
<dbReference type="Proteomes" id="UP000009223">
    <property type="component" value="Chromosome"/>
</dbReference>
<dbReference type="AlphaFoldDB" id="F5YHR3"/>
<dbReference type="HOGENOM" id="CLU_1288417_0_0_12"/>
<dbReference type="STRING" id="545694.TREPR_1012"/>
<protein>
    <submittedName>
        <fullName evidence="1">Uncharacterized protein</fullName>
    </submittedName>
</protein>
<sequence>MKFKFSIDITWVIFFMLLFLTIPYVYSQEYDIPNNITIYDGNFEKITSKITYYPPQLSNTGLTNTILLYYKNGSLTNALLYGKMGDSNSREYLSNAIDKCIEWAAVAKKNGVHELTKNTGKESAVMFATIMDSLYTNVYIVNYIFSIQKINGKETYCLIINYKTTDQANLGRNGGYLVITEKDFGELMKIISDDFLAQYDKQYVDRQKQGELFQ</sequence>
<name>F5YHR3_TREPZ</name>
<gene>
    <name evidence="1" type="ordered locus">TREPR_1012</name>
</gene>
<accession>F5YHR3</accession>
<organism evidence="1 2">
    <name type="scientific">Treponema primitia (strain ATCC BAA-887 / DSM 12427 / ZAS-2)</name>
    <dbReference type="NCBI Taxonomy" id="545694"/>
    <lineage>
        <taxon>Bacteria</taxon>
        <taxon>Pseudomonadati</taxon>
        <taxon>Spirochaetota</taxon>
        <taxon>Spirochaetia</taxon>
        <taxon>Spirochaetales</taxon>
        <taxon>Treponemataceae</taxon>
        <taxon>Treponema</taxon>
    </lineage>
</organism>
<dbReference type="EMBL" id="CP001843">
    <property type="protein sequence ID" value="AEF84536.1"/>
    <property type="molecule type" value="Genomic_DNA"/>
</dbReference>
<dbReference type="KEGG" id="tpi:TREPR_1012"/>
<evidence type="ECO:0000313" key="2">
    <source>
        <dbReference type="Proteomes" id="UP000009223"/>
    </source>
</evidence>
<proteinExistence type="predicted"/>
<keyword evidence="2" id="KW-1185">Reference proteome</keyword>